<accession>A0AAE3DBH6</accession>
<organism evidence="2 3">
    <name type="scientific">Hominiventricola filiformis</name>
    <dbReference type="NCBI Taxonomy" id="2885352"/>
    <lineage>
        <taxon>Bacteria</taxon>
        <taxon>Bacillati</taxon>
        <taxon>Bacillota</taxon>
        <taxon>Clostridia</taxon>
        <taxon>Lachnospirales</taxon>
        <taxon>Lachnospiraceae</taxon>
        <taxon>Hominiventricola</taxon>
    </lineage>
</organism>
<dbReference type="Pfam" id="PF01248">
    <property type="entry name" value="Ribosomal_L7Ae"/>
    <property type="match status" value="1"/>
</dbReference>
<reference evidence="2 3" key="1">
    <citation type="submission" date="2021-10" db="EMBL/GenBank/DDBJ databases">
        <title>Anaerobic single-cell dispensing facilitates the cultivation of human gut bacteria.</title>
        <authorList>
            <person name="Afrizal A."/>
        </authorList>
    </citation>
    <scope>NUCLEOTIDE SEQUENCE [LARGE SCALE GENOMIC DNA]</scope>
    <source>
        <strain evidence="2 3">CLA-AA-H276</strain>
    </source>
</reference>
<sequence>MIVLKRRWKDLQKDKILSYLGFATRARKAVSGEFSVEKSIKQRKAKLVIVSEEASQNTRKKFTDMCEFRKIPLYFFGTGEELGRACGKDFRISMAVEDEGLAGAAARELSQQ</sequence>
<name>A0AAE3DBH6_9FIRM</name>
<proteinExistence type="predicted"/>
<feature type="domain" description="Ribosomal protein eL8/eL30/eS12/Gadd45" evidence="1">
    <location>
        <begin position="15"/>
        <end position="100"/>
    </location>
</feature>
<dbReference type="Proteomes" id="UP001198220">
    <property type="component" value="Unassembled WGS sequence"/>
</dbReference>
<evidence type="ECO:0000313" key="3">
    <source>
        <dbReference type="Proteomes" id="UP001198220"/>
    </source>
</evidence>
<dbReference type="InterPro" id="IPR004038">
    <property type="entry name" value="Ribosomal_eL8/eL30/eS12/Gad45"/>
</dbReference>
<protein>
    <submittedName>
        <fullName evidence="2">Ribosomal L7Ae/L30e/S12e/Gadd45 family protein</fullName>
    </submittedName>
</protein>
<dbReference type="InterPro" id="IPR029064">
    <property type="entry name" value="Ribosomal_eL30-like_sf"/>
</dbReference>
<dbReference type="Gene3D" id="3.30.1330.30">
    <property type="match status" value="1"/>
</dbReference>
<dbReference type="RefSeq" id="WP_118769256.1">
    <property type="nucleotide sequence ID" value="NZ_JAJEPS010000003.1"/>
</dbReference>
<dbReference type="EMBL" id="JAJEPS010000003">
    <property type="protein sequence ID" value="MCC2125556.1"/>
    <property type="molecule type" value="Genomic_DNA"/>
</dbReference>
<comment type="caution">
    <text evidence="2">The sequence shown here is derived from an EMBL/GenBank/DDBJ whole genome shotgun (WGS) entry which is preliminary data.</text>
</comment>
<evidence type="ECO:0000259" key="1">
    <source>
        <dbReference type="Pfam" id="PF01248"/>
    </source>
</evidence>
<dbReference type="SUPFAM" id="SSF55315">
    <property type="entry name" value="L30e-like"/>
    <property type="match status" value="1"/>
</dbReference>
<dbReference type="AlphaFoldDB" id="A0AAE3DBH6"/>
<keyword evidence="3" id="KW-1185">Reference proteome</keyword>
<evidence type="ECO:0000313" key="2">
    <source>
        <dbReference type="EMBL" id="MCC2125556.1"/>
    </source>
</evidence>
<gene>
    <name evidence="2" type="ORF">LKD36_05115</name>
</gene>